<dbReference type="InterPro" id="IPR001387">
    <property type="entry name" value="Cro/C1-type_HTH"/>
</dbReference>
<reference evidence="4" key="2">
    <citation type="submission" date="2014-05" db="EMBL/GenBank/DDBJ databases">
        <title>Draft genome sequence of Virgibacillus massiliensis Vm-5.</title>
        <authorList>
            <person name="Khelaifia S."/>
            <person name="Croce O."/>
            <person name="Lagier J.C."/>
            <person name="Raoult D."/>
        </authorList>
    </citation>
    <scope>NUCLEOTIDE SEQUENCE [LARGE SCALE GENOMIC DNA]</scope>
    <source>
        <strain evidence="4">Vm-5</strain>
    </source>
</reference>
<dbReference type="EMBL" id="CCDP010000003">
    <property type="protein sequence ID" value="CDQ41471.1"/>
    <property type="molecule type" value="Genomic_DNA"/>
</dbReference>
<dbReference type="Proteomes" id="UP000028875">
    <property type="component" value="Unassembled WGS sequence"/>
</dbReference>
<dbReference type="PANTHER" id="PTHR46558">
    <property type="entry name" value="TRACRIPTIONAL REGULATORY PROTEIN-RELATED-RELATED"/>
    <property type="match status" value="1"/>
</dbReference>
<reference evidence="3 4" key="1">
    <citation type="submission" date="2014-03" db="EMBL/GenBank/DDBJ databases">
        <authorList>
            <person name="Urmite Genomes U."/>
        </authorList>
    </citation>
    <scope>NUCLEOTIDE SEQUENCE [LARGE SCALE GENOMIC DNA]</scope>
    <source>
        <strain evidence="3 4">Vm-5</strain>
    </source>
</reference>
<gene>
    <name evidence="3" type="ORF">BN990_03844</name>
</gene>
<dbReference type="STRING" id="1462526.BN990_03844"/>
<name>A0A024QHS8_9BACI</name>
<dbReference type="Gene3D" id="1.10.260.40">
    <property type="entry name" value="lambda repressor-like DNA-binding domains"/>
    <property type="match status" value="1"/>
</dbReference>
<keyword evidence="4" id="KW-1185">Reference proteome</keyword>
<sequence>MSINKRVRQIRKSKGITGTFVAKKLGIAVQTYNGYELGRRSIKASTLEEIAKILNEPIEKFFEDDLHETEKIEQII</sequence>
<dbReference type="OrthoDB" id="9808239at2"/>
<feature type="domain" description="HTH cro/C1-type" evidence="2">
    <location>
        <begin position="7"/>
        <end position="61"/>
    </location>
</feature>
<evidence type="ECO:0000256" key="1">
    <source>
        <dbReference type="ARBA" id="ARBA00023125"/>
    </source>
</evidence>
<protein>
    <submittedName>
        <fullName evidence="3">Helix-turn-helix</fullName>
    </submittedName>
</protein>
<evidence type="ECO:0000313" key="3">
    <source>
        <dbReference type="EMBL" id="CDQ41471.1"/>
    </source>
</evidence>
<dbReference type="PROSITE" id="PS50943">
    <property type="entry name" value="HTH_CROC1"/>
    <property type="match status" value="1"/>
</dbReference>
<dbReference type="AlphaFoldDB" id="A0A024QHS8"/>
<accession>A0A024QHS8</accession>
<dbReference type="CDD" id="cd00093">
    <property type="entry name" value="HTH_XRE"/>
    <property type="match status" value="1"/>
</dbReference>
<comment type="caution">
    <text evidence="3">The sequence shown here is derived from an EMBL/GenBank/DDBJ whole genome shotgun (WGS) entry which is preliminary data.</text>
</comment>
<dbReference type="Pfam" id="PF01381">
    <property type="entry name" value="HTH_3"/>
    <property type="match status" value="1"/>
</dbReference>
<dbReference type="InterPro" id="IPR010982">
    <property type="entry name" value="Lambda_DNA-bd_dom_sf"/>
</dbReference>
<dbReference type="SMART" id="SM00530">
    <property type="entry name" value="HTH_XRE"/>
    <property type="match status" value="1"/>
</dbReference>
<evidence type="ECO:0000259" key="2">
    <source>
        <dbReference type="PROSITE" id="PS50943"/>
    </source>
</evidence>
<keyword evidence="1" id="KW-0238">DNA-binding</keyword>
<evidence type="ECO:0000313" key="4">
    <source>
        <dbReference type="Proteomes" id="UP000028875"/>
    </source>
</evidence>
<dbReference type="GO" id="GO:0003677">
    <property type="term" value="F:DNA binding"/>
    <property type="evidence" value="ECO:0007669"/>
    <property type="project" value="UniProtKB-KW"/>
</dbReference>
<organism evidence="3 4">
    <name type="scientific">Virgibacillus massiliensis</name>
    <dbReference type="NCBI Taxonomy" id="1462526"/>
    <lineage>
        <taxon>Bacteria</taxon>
        <taxon>Bacillati</taxon>
        <taxon>Bacillota</taxon>
        <taxon>Bacilli</taxon>
        <taxon>Bacillales</taxon>
        <taxon>Bacillaceae</taxon>
        <taxon>Virgibacillus</taxon>
    </lineage>
</organism>
<dbReference type="SUPFAM" id="SSF47413">
    <property type="entry name" value="lambda repressor-like DNA-binding domains"/>
    <property type="match status" value="1"/>
</dbReference>
<dbReference type="PANTHER" id="PTHR46558:SF4">
    <property type="entry name" value="DNA-BIDING PHAGE PROTEIN"/>
    <property type="match status" value="1"/>
</dbReference>
<dbReference type="RefSeq" id="WP_051739277.1">
    <property type="nucleotide sequence ID" value="NZ_BNER01000005.1"/>
</dbReference>
<proteinExistence type="predicted"/>